<dbReference type="EMBL" id="QZWG01000013">
    <property type="protein sequence ID" value="RZB73423.1"/>
    <property type="molecule type" value="Genomic_DNA"/>
</dbReference>
<sequence length="417" mass="47487">MVESGELRSRIAEIQKLCNANDDELDNDSALLHFKTALQQIDSDFSSMEIQDAYLHHLKEELNNLHLETAQVTNQIHLLSKTHNDDCILLEAKLGEIDCSLDYNVTSKYQKNTAEGIDSPMLADDCLNLTVANLDKNLEQFELDNKIDEMKSVLNSLQNLQFTVKWYVKLLSLTLQIFICTSVLRHTHLVPLFRFEVVEQIEDAFTGLKVLAFDENCIRLSLKTYMPTFEGISYLPRIEATVDAAELNYELLIEVFEGTMRLKNVQVFPNDIYVNDIVDTAKLVSKSSLQWFIQKVQDRIILSTLRHLVVKDANKSRYSLEYLDKDKTIVAHMAGGIDAYIKLSHGWPIFGSPLKLICIKGSDDLKRTSLSFHCKVEKLANSLDTHIRQNISSFVDAVEKVLMEQLQLDLRVGDNSG</sequence>
<organism evidence="1 2">
    <name type="scientific">Glycine soja</name>
    <name type="common">Wild soybean</name>
    <dbReference type="NCBI Taxonomy" id="3848"/>
    <lineage>
        <taxon>Eukaryota</taxon>
        <taxon>Viridiplantae</taxon>
        <taxon>Streptophyta</taxon>
        <taxon>Embryophyta</taxon>
        <taxon>Tracheophyta</taxon>
        <taxon>Spermatophyta</taxon>
        <taxon>Magnoliopsida</taxon>
        <taxon>eudicotyledons</taxon>
        <taxon>Gunneridae</taxon>
        <taxon>Pentapetalae</taxon>
        <taxon>rosids</taxon>
        <taxon>fabids</taxon>
        <taxon>Fabales</taxon>
        <taxon>Fabaceae</taxon>
        <taxon>Papilionoideae</taxon>
        <taxon>50 kb inversion clade</taxon>
        <taxon>NPAAA clade</taxon>
        <taxon>indigoferoid/millettioid clade</taxon>
        <taxon>Phaseoleae</taxon>
        <taxon>Glycine</taxon>
        <taxon>Glycine subgen. Soja</taxon>
    </lineage>
</organism>
<evidence type="ECO:0000313" key="1">
    <source>
        <dbReference type="EMBL" id="RZB73423.1"/>
    </source>
</evidence>
<gene>
    <name evidence="1" type="ORF">D0Y65_037216</name>
</gene>
<dbReference type="PANTHER" id="PTHR36037:SF1">
    <property type="entry name" value="RNA-DIRECTED DNA POLYMERASE (REVERSE TRANSCRIPTASE)-RELATED FAMILY PROTEIN"/>
    <property type="match status" value="1"/>
</dbReference>
<keyword evidence="2" id="KW-1185">Reference proteome</keyword>
<proteinExistence type="predicted"/>
<dbReference type="Proteomes" id="UP000289340">
    <property type="component" value="Chromosome 13"/>
</dbReference>
<protein>
    <submittedName>
        <fullName evidence="1">Uncharacterized protein</fullName>
    </submittedName>
</protein>
<accession>A0A445HIC1</accession>
<name>A0A445HIC1_GLYSO</name>
<reference evidence="1 2" key="1">
    <citation type="submission" date="2018-09" db="EMBL/GenBank/DDBJ databases">
        <title>A high-quality reference genome of wild soybean provides a powerful tool to mine soybean genomes.</title>
        <authorList>
            <person name="Xie M."/>
            <person name="Chung C.Y.L."/>
            <person name="Li M.-W."/>
            <person name="Wong F.-L."/>
            <person name="Chan T.-F."/>
            <person name="Lam H.-M."/>
        </authorList>
    </citation>
    <scope>NUCLEOTIDE SEQUENCE [LARGE SCALE GENOMIC DNA]</scope>
    <source>
        <strain evidence="2">cv. W05</strain>
        <tissue evidence="1">Hypocotyl of etiolated seedlings</tissue>
    </source>
</reference>
<evidence type="ECO:0000313" key="2">
    <source>
        <dbReference type="Proteomes" id="UP000289340"/>
    </source>
</evidence>
<dbReference type="PANTHER" id="PTHR36037">
    <property type="entry name" value="RNA-DIRECTED DNA POLYMERASE (REVERSE TRANSCRIPTASE)-RELATED FAMILY PROTEIN"/>
    <property type="match status" value="1"/>
</dbReference>
<dbReference type="AlphaFoldDB" id="A0A445HIC1"/>
<comment type="caution">
    <text evidence="1">The sequence shown here is derived from an EMBL/GenBank/DDBJ whole genome shotgun (WGS) entry which is preliminary data.</text>
</comment>